<evidence type="ECO:0000313" key="7">
    <source>
        <dbReference type="EMBL" id="QSO45846.1"/>
    </source>
</evidence>
<protein>
    <submittedName>
        <fullName evidence="7">N-acyl homoserine lactonase family protein</fullName>
    </submittedName>
</protein>
<name>A0A9X7VVF0_9BACL</name>
<keyword evidence="3" id="KW-0479">Metal-binding</keyword>
<gene>
    <name evidence="7" type="ORF">JZ786_15010</name>
</gene>
<dbReference type="RefSeq" id="WP_206655219.1">
    <property type="nucleotide sequence ID" value="NZ_CP071182.1"/>
</dbReference>
<dbReference type="InterPro" id="IPR001279">
    <property type="entry name" value="Metallo-B-lactamas"/>
</dbReference>
<keyword evidence="5" id="KW-0862">Zinc</keyword>
<sequence length="282" mass="31917">MTATQKRRPKLYVMDNGRMRMDSNWLVAMNHPATSREPEVVSRLVEVPVYTVLIDHPEGKILFDSACHPHAMGENGRWPKMTQETFEWLSDEACYLPHRLEALGLRPADIRYVVASHLHMDHAGCLEMFPNATIFVHEDEWNGALQSYARRETNGSYIWADVHAWIQAGLRWHAVNRNDDVISLADGVQILNFGSGHSLGMLGLSVDLLETGRIILASDAAYTEDSYVYSDKIPGAVYDTIGYRRTVERIHLLAAERNSEVWFGHDSSQFAGLRKSTEGAYE</sequence>
<evidence type="ECO:0000259" key="6">
    <source>
        <dbReference type="SMART" id="SM00849"/>
    </source>
</evidence>
<dbReference type="SMART" id="SM00849">
    <property type="entry name" value="Lactamase_B"/>
    <property type="match status" value="1"/>
</dbReference>
<evidence type="ECO:0000313" key="8">
    <source>
        <dbReference type="Proteomes" id="UP000663505"/>
    </source>
</evidence>
<evidence type="ECO:0000256" key="1">
    <source>
        <dbReference type="ARBA" id="ARBA00001947"/>
    </source>
</evidence>
<dbReference type="PANTHER" id="PTHR42978">
    <property type="entry name" value="QUORUM-QUENCHING LACTONASE YTNP-RELATED-RELATED"/>
    <property type="match status" value="1"/>
</dbReference>
<dbReference type="PANTHER" id="PTHR42978:SF2">
    <property type="entry name" value="102 KBASES UNSTABLE REGION: FROM 1 TO 119443"/>
    <property type="match status" value="1"/>
</dbReference>
<dbReference type="Gene3D" id="3.60.15.10">
    <property type="entry name" value="Ribonuclease Z/Hydroxyacylglutathione hydrolase-like"/>
    <property type="match status" value="1"/>
</dbReference>
<evidence type="ECO:0000256" key="4">
    <source>
        <dbReference type="ARBA" id="ARBA00022801"/>
    </source>
</evidence>
<dbReference type="CDD" id="cd07729">
    <property type="entry name" value="AHL_lactonase_MBL-fold"/>
    <property type="match status" value="1"/>
</dbReference>
<evidence type="ECO:0000256" key="3">
    <source>
        <dbReference type="ARBA" id="ARBA00022723"/>
    </source>
</evidence>
<organism evidence="7 8">
    <name type="scientific">Alicyclobacillus mengziensis</name>
    <dbReference type="NCBI Taxonomy" id="2931921"/>
    <lineage>
        <taxon>Bacteria</taxon>
        <taxon>Bacillati</taxon>
        <taxon>Bacillota</taxon>
        <taxon>Bacilli</taxon>
        <taxon>Bacillales</taxon>
        <taxon>Alicyclobacillaceae</taxon>
        <taxon>Alicyclobacillus</taxon>
    </lineage>
</organism>
<accession>A0A9X7VVF0</accession>
<reference evidence="7 8" key="1">
    <citation type="submission" date="2021-02" db="EMBL/GenBank/DDBJ databases">
        <title>Alicyclobacillus curvatus sp. nov. and Alicyclobacillus mengziensis sp. nov., two acidophilic bacteria isolated from acid mine drainage.</title>
        <authorList>
            <person name="Huang Y."/>
        </authorList>
    </citation>
    <scope>NUCLEOTIDE SEQUENCE [LARGE SCALE GENOMIC DNA]</scope>
    <source>
        <strain evidence="7 8">S30H14</strain>
    </source>
</reference>
<proteinExistence type="inferred from homology"/>
<keyword evidence="8" id="KW-1185">Reference proteome</keyword>
<comment type="cofactor">
    <cofactor evidence="1">
        <name>Zn(2+)</name>
        <dbReference type="ChEBI" id="CHEBI:29105"/>
    </cofactor>
</comment>
<dbReference type="Proteomes" id="UP000663505">
    <property type="component" value="Chromosome"/>
</dbReference>
<feature type="domain" description="Metallo-beta-lactamase" evidence="6">
    <location>
        <begin position="48"/>
        <end position="265"/>
    </location>
</feature>
<dbReference type="InterPro" id="IPR051013">
    <property type="entry name" value="MBL_superfamily_lactonases"/>
</dbReference>
<dbReference type="Pfam" id="PF00753">
    <property type="entry name" value="Lactamase_B"/>
    <property type="match status" value="1"/>
</dbReference>
<evidence type="ECO:0000256" key="5">
    <source>
        <dbReference type="ARBA" id="ARBA00022833"/>
    </source>
</evidence>
<evidence type="ECO:0000256" key="2">
    <source>
        <dbReference type="ARBA" id="ARBA00007749"/>
    </source>
</evidence>
<dbReference type="InterPro" id="IPR036866">
    <property type="entry name" value="RibonucZ/Hydroxyglut_hydro"/>
</dbReference>
<dbReference type="AlphaFoldDB" id="A0A9X7VVF0"/>
<keyword evidence="4" id="KW-0378">Hydrolase</keyword>
<dbReference type="GO" id="GO:0046872">
    <property type="term" value="F:metal ion binding"/>
    <property type="evidence" value="ECO:0007669"/>
    <property type="project" value="UniProtKB-KW"/>
</dbReference>
<dbReference type="EMBL" id="CP071182">
    <property type="protein sequence ID" value="QSO45846.1"/>
    <property type="molecule type" value="Genomic_DNA"/>
</dbReference>
<dbReference type="SUPFAM" id="SSF56281">
    <property type="entry name" value="Metallo-hydrolase/oxidoreductase"/>
    <property type="match status" value="1"/>
</dbReference>
<comment type="similarity">
    <text evidence="2">Belongs to the metallo-beta-lactamase superfamily.</text>
</comment>
<dbReference type="GO" id="GO:0016787">
    <property type="term" value="F:hydrolase activity"/>
    <property type="evidence" value="ECO:0007669"/>
    <property type="project" value="UniProtKB-KW"/>
</dbReference>
<dbReference type="KEGG" id="afx:JZ786_15010"/>